<accession>A0A5E4MAW3</accession>
<dbReference type="InterPro" id="IPR008160">
    <property type="entry name" value="Collagen"/>
</dbReference>
<evidence type="ECO:0000256" key="13">
    <source>
        <dbReference type="SAM" id="Phobius"/>
    </source>
</evidence>
<keyword evidence="13" id="KW-1133">Transmembrane helix</keyword>
<keyword evidence="5" id="KW-0732">Signal</keyword>
<evidence type="ECO:0000259" key="15">
    <source>
        <dbReference type="PROSITE" id="PS51132"/>
    </source>
</evidence>
<evidence type="ECO:0000256" key="9">
    <source>
        <dbReference type="ARBA" id="ARBA00023180"/>
    </source>
</evidence>
<dbReference type="SMART" id="SM00284">
    <property type="entry name" value="OLF"/>
    <property type="match status" value="1"/>
</dbReference>
<keyword evidence="9" id="KW-0325">Glycoprotein</keyword>
<evidence type="ECO:0000256" key="7">
    <source>
        <dbReference type="ARBA" id="ARBA00023136"/>
    </source>
</evidence>
<dbReference type="Proteomes" id="UP000325440">
    <property type="component" value="Unassembled WGS sequence"/>
</dbReference>
<keyword evidence="7 13" id="KW-0472">Membrane</keyword>
<evidence type="ECO:0000256" key="3">
    <source>
        <dbReference type="ARBA" id="ARBA00022475"/>
    </source>
</evidence>
<dbReference type="InterPro" id="IPR007110">
    <property type="entry name" value="Ig-like_dom"/>
</dbReference>
<dbReference type="GO" id="GO:0007165">
    <property type="term" value="P:signal transduction"/>
    <property type="evidence" value="ECO:0007669"/>
    <property type="project" value="TreeGrafter"/>
</dbReference>
<dbReference type="GO" id="GO:0005886">
    <property type="term" value="C:plasma membrane"/>
    <property type="evidence" value="ECO:0007669"/>
    <property type="project" value="UniProtKB-SubCell"/>
</dbReference>
<feature type="domain" description="Olfactomedin-like" evidence="15">
    <location>
        <begin position="563"/>
        <end position="813"/>
    </location>
</feature>
<evidence type="ECO:0000256" key="6">
    <source>
        <dbReference type="ARBA" id="ARBA00022737"/>
    </source>
</evidence>
<dbReference type="InterPro" id="IPR003112">
    <property type="entry name" value="Olfac-like_dom"/>
</dbReference>
<dbReference type="PANTHER" id="PTHR23192">
    <property type="entry name" value="OLFACTOMEDIN-RELATED"/>
    <property type="match status" value="1"/>
</dbReference>
<dbReference type="SUPFAM" id="SSF48726">
    <property type="entry name" value="Immunoglobulin"/>
    <property type="match status" value="2"/>
</dbReference>
<gene>
    <name evidence="16" type="ORF">CINCED_3A016442</name>
</gene>
<dbReference type="SMART" id="SM00409">
    <property type="entry name" value="IG"/>
    <property type="match status" value="2"/>
</dbReference>
<dbReference type="OrthoDB" id="8626508at2759"/>
<dbReference type="PROSITE" id="PS50835">
    <property type="entry name" value="IG_LIKE"/>
    <property type="match status" value="2"/>
</dbReference>
<feature type="domain" description="Ig-like" evidence="14">
    <location>
        <begin position="286"/>
        <end position="376"/>
    </location>
</feature>
<dbReference type="Pfam" id="PF01391">
    <property type="entry name" value="Collagen"/>
    <property type="match status" value="2"/>
</dbReference>
<comment type="subcellular location">
    <subcellularLocation>
        <location evidence="1">Cell membrane</location>
    </subcellularLocation>
    <subcellularLocation>
        <location evidence="2">Secreted</location>
    </subcellularLocation>
</comment>
<feature type="region of interest" description="Disordered" evidence="12">
    <location>
        <begin position="123"/>
        <end position="264"/>
    </location>
</feature>
<keyword evidence="10" id="KW-0393">Immunoglobulin domain</keyword>
<name>A0A5E4MAW3_9HEMI</name>
<dbReference type="InterPro" id="IPR003598">
    <property type="entry name" value="Ig_sub2"/>
</dbReference>
<evidence type="ECO:0000256" key="11">
    <source>
        <dbReference type="PROSITE-ProRule" id="PRU00446"/>
    </source>
</evidence>
<dbReference type="Pfam" id="PF02191">
    <property type="entry name" value="OLF"/>
    <property type="match status" value="1"/>
</dbReference>
<evidence type="ECO:0000256" key="4">
    <source>
        <dbReference type="ARBA" id="ARBA00022525"/>
    </source>
</evidence>
<sequence length="836" mass="92117">MQYIPNVCLATVIIVQYILLYGLYEYIREVDIKCSALETTSHRTRRDVNIAENSVSSKTSGEGEKVEFINPNFRPIVEKETIAKSEQSNGTKEEWYWLNAYSRIPIAALQGFCASTRDYCPPGKEGPIGPQGEPGPKGIPGAKGDEGRKGPIGVEGPKGPTGLPGPVGPKGQKGDTGKTGNSGLDGRDGIPGSPGLDGVPGKNGFDGIPGVNGAPGKDATCFNGTDGKPGETGPIGPPGPIGPKGLTGPKGRPGKPGLDGTPGKPGLSAYNYTVKGIPTSDFLTAPTIIGQSELKNITVKEGDNLRLRCVATGSPKPTIVWQKLDSTTVPMGSWREEAVTGNAINITKVNRLHMGRYKCIADNGIAPSSIQYYSIEIHFPPLISVQNQHVAAAVNRSTSFECEVEAYPYAVHYWEREGEILEDSDKYSITRTDISNYNYKFIMQLNISSVNDFDNGTYYCVSKNDEGTVAGNITLYIVDPTLVTPPPYVDPMNKIKFGKGPPQLIGEEDICQPPVICPTCQKPKETKECKEEFTIDDLLGHQPLDVQQLQKVTIKGHANRSLDCQVYAVGKPVYNRDSNASYGSWMKDPMPRLSNETIWMTTNEIYTLLEFSNKSIFKSKKASKTHTLSYPFHGNSHAMYNGCFYFHEKDKPLIRKYDILHEKYINKTIPYLNATNPKNLLYTTKRNYVDFAVEENGLWIIYGLEDSNNTAVLHLNPSSLDIEYAWNISIKHDRAGDMFIVCGVLYAVHSVTERNTTIRFALDLYKNVRLNDVDLSFTNPFANTTLIQYNSQSKELFTWDQGNLLTYPIRYNDMGSNSTKGEQDSSFNESSGILKT</sequence>
<feature type="region of interest" description="Disordered" evidence="12">
    <location>
        <begin position="816"/>
        <end position="836"/>
    </location>
</feature>
<dbReference type="Gene3D" id="2.60.40.10">
    <property type="entry name" value="Immunoglobulins"/>
    <property type="match status" value="2"/>
</dbReference>
<keyword evidence="13" id="KW-0812">Transmembrane</keyword>
<evidence type="ECO:0000256" key="1">
    <source>
        <dbReference type="ARBA" id="ARBA00004236"/>
    </source>
</evidence>
<dbReference type="GO" id="GO:0005581">
    <property type="term" value="C:collagen trimer"/>
    <property type="evidence" value="ECO:0007669"/>
    <property type="project" value="UniProtKB-KW"/>
</dbReference>
<dbReference type="InterPro" id="IPR036179">
    <property type="entry name" value="Ig-like_dom_sf"/>
</dbReference>
<proteinExistence type="predicted"/>
<organism evidence="16 17">
    <name type="scientific">Cinara cedri</name>
    <dbReference type="NCBI Taxonomy" id="506608"/>
    <lineage>
        <taxon>Eukaryota</taxon>
        <taxon>Metazoa</taxon>
        <taxon>Ecdysozoa</taxon>
        <taxon>Arthropoda</taxon>
        <taxon>Hexapoda</taxon>
        <taxon>Insecta</taxon>
        <taxon>Pterygota</taxon>
        <taxon>Neoptera</taxon>
        <taxon>Paraneoptera</taxon>
        <taxon>Hemiptera</taxon>
        <taxon>Sternorrhyncha</taxon>
        <taxon>Aphidomorpha</taxon>
        <taxon>Aphidoidea</taxon>
        <taxon>Aphididae</taxon>
        <taxon>Lachninae</taxon>
        <taxon>Cinara</taxon>
    </lineage>
</organism>
<dbReference type="FunFam" id="2.60.40.10:FF:000328">
    <property type="entry name" value="CLUMA_CG000981, isoform A"/>
    <property type="match status" value="1"/>
</dbReference>
<evidence type="ECO:0000313" key="16">
    <source>
        <dbReference type="EMBL" id="VVC28609.1"/>
    </source>
</evidence>
<keyword evidence="4" id="KW-0964">Secreted</keyword>
<comment type="caution">
    <text evidence="11">Lacks conserved residue(s) required for the propagation of feature annotation.</text>
</comment>
<dbReference type="InterPro" id="IPR050605">
    <property type="entry name" value="Olfactomedin-like_domain"/>
</dbReference>
<dbReference type="AlphaFoldDB" id="A0A5E4MAW3"/>
<evidence type="ECO:0000256" key="8">
    <source>
        <dbReference type="ARBA" id="ARBA00023157"/>
    </source>
</evidence>
<feature type="transmembrane region" description="Helical" evidence="13">
    <location>
        <begin position="7"/>
        <end position="24"/>
    </location>
</feature>
<keyword evidence="8" id="KW-1015">Disulfide bond</keyword>
<protein>
    <submittedName>
        <fullName evidence="16">Olfactomedin-like domain,Immunoglobulin-like domain,Immunoglobulin-like fold,Collagen triple helix</fullName>
    </submittedName>
</protein>
<dbReference type="Pfam" id="PF13927">
    <property type="entry name" value="Ig_3"/>
    <property type="match status" value="2"/>
</dbReference>
<keyword evidence="16" id="KW-0176">Collagen</keyword>
<keyword evidence="3" id="KW-1003">Cell membrane</keyword>
<evidence type="ECO:0000259" key="14">
    <source>
        <dbReference type="PROSITE" id="PS50835"/>
    </source>
</evidence>
<dbReference type="PANTHER" id="PTHR23192:SF85">
    <property type="entry name" value="GLIOMEDIN"/>
    <property type="match status" value="1"/>
</dbReference>
<evidence type="ECO:0000256" key="5">
    <source>
        <dbReference type="ARBA" id="ARBA00022729"/>
    </source>
</evidence>
<evidence type="ECO:0000256" key="10">
    <source>
        <dbReference type="ARBA" id="ARBA00023319"/>
    </source>
</evidence>
<keyword evidence="6" id="KW-0677">Repeat</keyword>
<dbReference type="SMART" id="SM00408">
    <property type="entry name" value="IGc2"/>
    <property type="match status" value="2"/>
</dbReference>
<feature type="compositionally biased region" description="Low complexity" evidence="12">
    <location>
        <begin position="123"/>
        <end position="140"/>
    </location>
</feature>
<evidence type="ECO:0000256" key="12">
    <source>
        <dbReference type="SAM" id="MobiDB-lite"/>
    </source>
</evidence>
<reference evidence="16 17" key="1">
    <citation type="submission" date="2019-08" db="EMBL/GenBank/DDBJ databases">
        <authorList>
            <person name="Alioto T."/>
            <person name="Alioto T."/>
            <person name="Gomez Garrido J."/>
        </authorList>
    </citation>
    <scope>NUCLEOTIDE SEQUENCE [LARGE SCALE GENOMIC DNA]</scope>
</reference>
<dbReference type="GO" id="GO:0005615">
    <property type="term" value="C:extracellular space"/>
    <property type="evidence" value="ECO:0007669"/>
    <property type="project" value="TreeGrafter"/>
</dbReference>
<keyword evidence="17" id="KW-1185">Reference proteome</keyword>
<feature type="domain" description="Ig-like" evidence="14">
    <location>
        <begin position="380"/>
        <end position="476"/>
    </location>
</feature>
<dbReference type="EMBL" id="CABPRJ010000482">
    <property type="protein sequence ID" value="VVC28609.1"/>
    <property type="molecule type" value="Genomic_DNA"/>
</dbReference>
<evidence type="ECO:0000256" key="2">
    <source>
        <dbReference type="ARBA" id="ARBA00004613"/>
    </source>
</evidence>
<evidence type="ECO:0000313" key="17">
    <source>
        <dbReference type="Proteomes" id="UP000325440"/>
    </source>
</evidence>
<dbReference type="PROSITE" id="PS51132">
    <property type="entry name" value="OLF"/>
    <property type="match status" value="1"/>
</dbReference>
<dbReference type="InterPro" id="IPR013783">
    <property type="entry name" value="Ig-like_fold"/>
</dbReference>
<dbReference type="InterPro" id="IPR003599">
    <property type="entry name" value="Ig_sub"/>
</dbReference>